<dbReference type="Proteomes" id="UP000271098">
    <property type="component" value="Unassembled WGS sequence"/>
</dbReference>
<name>A0A183F137_9BILA</name>
<dbReference type="Pfam" id="PF05485">
    <property type="entry name" value="THAP"/>
    <property type="match status" value="1"/>
</dbReference>
<evidence type="ECO:0000256" key="3">
    <source>
        <dbReference type="ARBA" id="ARBA00022833"/>
    </source>
</evidence>
<keyword evidence="1" id="KW-0479">Metal-binding</keyword>
<dbReference type="EMBL" id="UYRT01115747">
    <property type="protein sequence ID" value="VDN49688.1"/>
    <property type="molecule type" value="Genomic_DNA"/>
</dbReference>
<evidence type="ECO:0000259" key="5">
    <source>
        <dbReference type="Pfam" id="PF05485"/>
    </source>
</evidence>
<dbReference type="AlphaFoldDB" id="A0A183F137"/>
<feature type="domain" description="THAP-type" evidence="5">
    <location>
        <begin position="7"/>
        <end position="55"/>
    </location>
</feature>
<dbReference type="OrthoDB" id="5804825at2759"/>
<evidence type="ECO:0000313" key="7">
    <source>
        <dbReference type="Proteomes" id="UP000271098"/>
    </source>
</evidence>
<keyword evidence="4" id="KW-0238">DNA-binding</keyword>
<keyword evidence="3" id="KW-0862">Zinc</keyword>
<dbReference type="InterPro" id="IPR006612">
    <property type="entry name" value="THAP_Znf"/>
</dbReference>
<evidence type="ECO:0000313" key="6">
    <source>
        <dbReference type="EMBL" id="VDN49688.1"/>
    </source>
</evidence>
<sequence>MEKCVFCGWYRRTDDPGVKFYAVPREPGLKRVKWLCAIGERQLTPRDKVCSIHFRLGRPSNDPSHIDFAPHLCLDSRRQQQPPVTTLSFLQRFADDDEDLLVGLYLLQRLDKIKTAAQTAKAQFVLGVAVFMEQHELLYTDTLRDIDGIIGVSKMRDEAVTL</sequence>
<keyword evidence="2" id="KW-0863">Zinc-finger</keyword>
<gene>
    <name evidence="6" type="ORF">GPUH_LOCUS26928</name>
</gene>
<accession>A0A183F137</accession>
<dbReference type="SUPFAM" id="SSF57716">
    <property type="entry name" value="Glucocorticoid receptor-like (DNA-binding domain)"/>
    <property type="match status" value="1"/>
</dbReference>
<evidence type="ECO:0000256" key="1">
    <source>
        <dbReference type="ARBA" id="ARBA00022723"/>
    </source>
</evidence>
<protein>
    <submittedName>
        <fullName evidence="8">THAP-type domain-containing protein</fullName>
    </submittedName>
</protein>
<organism evidence="8">
    <name type="scientific">Gongylonema pulchrum</name>
    <dbReference type="NCBI Taxonomy" id="637853"/>
    <lineage>
        <taxon>Eukaryota</taxon>
        <taxon>Metazoa</taxon>
        <taxon>Ecdysozoa</taxon>
        <taxon>Nematoda</taxon>
        <taxon>Chromadorea</taxon>
        <taxon>Rhabditida</taxon>
        <taxon>Spirurina</taxon>
        <taxon>Spiruromorpha</taxon>
        <taxon>Spiruroidea</taxon>
        <taxon>Gongylonematidae</taxon>
        <taxon>Gongylonema</taxon>
    </lineage>
</organism>
<proteinExistence type="predicted"/>
<reference evidence="6 7" key="2">
    <citation type="submission" date="2018-11" db="EMBL/GenBank/DDBJ databases">
        <authorList>
            <consortium name="Pathogen Informatics"/>
        </authorList>
    </citation>
    <scope>NUCLEOTIDE SEQUENCE [LARGE SCALE GENOMIC DNA]</scope>
</reference>
<dbReference type="WBParaSite" id="GPUH_0002695801-mRNA-1">
    <property type="protein sequence ID" value="GPUH_0002695801-mRNA-1"/>
    <property type="gene ID" value="GPUH_0002695801"/>
</dbReference>
<keyword evidence="7" id="KW-1185">Reference proteome</keyword>
<reference evidence="8" key="1">
    <citation type="submission" date="2016-06" db="UniProtKB">
        <authorList>
            <consortium name="WormBaseParasite"/>
        </authorList>
    </citation>
    <scope>IDENTIFICATION</scope>
</reference>
<evidence type="ECO:0000256" key="2">
    <source>
        <dbReference type="ARBA" id="ARBA00022771"/>
    </source>
</evidence>
<evidence type="ECO:0000256" key="4">
    <source>
        <dbReference type="ARBA" id="ARBA00023125"/>
    </source>
</evidence>
<evidence type="ECO:0000313" key="8">
    <source>
        <dbReference type="WBParaSite" id="GPUH_0002695801-mRNA-1"/>
    </source>
</evidence>